<sequence length="107" mass="11717">MSRKTVAQLKQSMGMAQGDGELKAATVALLRHSLRLGHRKLSLQRLEQAVNCGAELTDEDFHRCADLALRVNDPRVHARLARLSRQLATADDAGTRAMATRTKPANS</sequence>
<dbReference type="EMBL" id="JAEKFT010000012">
    <property type="protein sequence ID" value="MBT0961906.1"/>
    <property type="molecule type" value="Genomic_DNA"/>
</dbReference>
<dbReference type="AlphaFoldDB" id="A0A944DB95"/>
<keyword evidence="2" id="KW-1185">Reference proteome</keyword>
<name>A0A944DB95_DENI1</name>
<protein>
    <submittedName>
        <fullName evidence="1">Uncharacterized protein</fullName>
    </submittedName>
</protein>
<evidence type="ECO:0000313" key="2">
    <source>
        <dbReference type="Proteomes" id="UP000694660"/>
    </source>
</evidence>
<comment type="caution">
    <text evidence="1">The sequence shown here is derived from an EMBL/GenBank/DDBJ whole genome shotgun (WGS) entry which is preliminary data.</text>
</comment>
<dbReference type="RefSeq" id="WP_214361663.1">
    <property type="nucleotide sequence ID" value="NZ_JAEKFT010000012.1"/>
</dbReference>
<organism evidence="1 2">
    <name type="scientific">Denitromonas iodatirespirans</name>
    <dbReference type="NCBI Taxonomy" id="2795389"/>
    <lineage>
        <taxon>Bacteria</taxon>
        <taxon>Pseudomonadati</taxon>
        <taxon>Pseudomonadota</taxon>
        <taxon>Betaproteobacteria</taxon>
        <taxon>Rhodocyclales</taxon>
        <taxon>Zoogloeaceae</taxon>
        <taxon>Denitromonas</taxon>
    </lineage>
</organism>
<proteinExistence type="predicted"/>
<dbReference type="Proteomes" id="UP000694660">
    <property type="component" value="Unassembled WGS sequence"/>
</dbReference>
<evidence type="ECO:0000313" key="1">
    <source>
        <dbReference type="EMBL" id="MBT0961906.1"/>
    </source>
</evidence>
<reference evidence="2" key="1">
    <citation type="journal article" date="2022" name="ISME J.">
        <title>Genetic and phylogenetic analysis of dissimilatory iodate-reducing bacteria identifies potential niches across the world's oceans.</title>
        <authorList>
            <person name="Reyes-Umana V."/>
            <person name="Henning Z."/>
            <person name="Lee K."/>
            <person name="Barnum T.P."/>
            <person name="Coates J.D."/>
        </authorList>
    </citation>
    <scope>NUCLEOTIDE SEQUENCE [LARGE SCALE GENOMIC DNA]</scope>
    <source>
        <strain evidence="2">IR12</strain>
    </source>
</reference>
<gene>
    <name evidence="1" type="ORF">I8J34_12055</name>
</gene>
<accession>A0A944DB95</accession>